<keyword evidence="2" id="KW-1185">Reference proteome</keyword>
<evidence type="ECO:0000313" key="1">
    <source>
        <dbReference type="EMBL" id="KAJ9076467.1"/>
    </source>
</evidence>
<gene>
    <name evidence="1" type="ORF">DSO57_1025850</name>
</gene>
<dbReference type="EMBL" id="QTSX02002277">
    <property type="protein sequence ID" value="KAJ9076467.1"/>
    <property type="molecule type" value="Genomic_DNA"/>
</dbReference>
<dbReference type="Proteomes" id="UP001165960">
    <property type="component" value="Unassembled WGS sequence"/>
</dbReference>
<protein>
    <submittedName>
        <fullName evidence="1">Uncharacterized protein</fullName>
    </submittedName>
</protein>
<evidence type="ECO:0000313" key="2">
    <source>
        <dbReference type="Proteomes" id="UP001165960"/>
    </source>
</evidence>
<comment type="caution">
    <text evidence="1">The sequence shown here is derived from an EMBL/GenBank/DDBJ whole genome shotgun (WGS) entry which is preliminary data.</text>
</comment>
<accession>A0ACC2TPP3</accession>
<sequence length="153" mass="17005">MNHLIFTAVLTACLGIGGYQQEPGAFGPSPEELGQGYHYNPGQLNSLHAVSWPPLVLPHSTMFIVVYISLYYVLTYFAGSFFRYNIHTKLMTIYSIVTALTGFKFSNLQPYLLQVVPAMSGYYTSGALSIVTTREFKEGTSLEGAWSQEEETL</sequence>
<proteinExistence type="predicted"/>
<organism evidence="1 2">
    <name type="scientific">Entomophthora muscae</name>
    <dbReference type="NCBI Taxonomy" id="34485"/>
    <lineage>
        <taxon>Eukaryota</taxon>
        <taxon>Fungi</taxon>
        <taxon>Fungi incertae sedis</taxon>
        <taxon>Zoopagomycota</taxon>
        <taxon>Entomophthoromycotina</taxon>
        <taxon>Entomophthoromycetes</taxon>
        <taxon>Entomophthorales</taxon>
        <taxon>Entomophthoraceae</taxon>
        <taxon>Entomophthora</taxon>
    </lineage>
</organism>
<name>A0ACC2TPP3_9FUNG</name>
<reference evidence="1" key="1">
    <citation type="submission" date="2022-04" db="EMBL/GenBank/DDBJ databases">
        <title>Genome of the entomopathogenic fungus Entomophthora muscae.</title>
        <authorList>
            <person name="Elya C."/>
            <person name="Lovett B.R."/>
            <person name="Lee E."/>
            <person name="Macias A.M."/>
            <person name="Hajek A.E."/>
            <person name="De Bivort B.L."/>
            <person name="Kasson M.T."/>
            <person name="De Fine Licht H.H."/>
            <person name="Stajich J.E."/>
        </authorList>
    </citation>
    <scope>NUCLEOTIDE SEQUENCE</scope>
    <source>
        <strain evidence="1">Berkeley</strain>
    </source>
</reference>